<evidence type="ECO:0000256" key="5">
    <source>
        <dbReference type="ARBA" id="ARBA00022692"/>
    </source>
</evidence>
<dbReference type="Pfam" id="PF03626">
    <property type="entry name" value="COX4_pro"/>
    <property type="match status" value="1"/>
</dbReference>
<keyword evidence="8 9" id="KW-0472">Membrane</keyword>
<dbReference type="EC" id="1.10.3.-" evidence="9"/>
<evidence type="ECO:0000256" key="1">
    <source>
        <dbReference type="ARBA" id="ARBA00000725"/>
    </source>
</evidence>
<keyword evidence="7 9" id="KW-0560">Oxidoreductase</keyword>
<evidence type="ECO:0000256" key="7">
    <source>
        <dbReference type="ARBA" id="ARBA00023002"/>
    </source>
</evidence>
<evidence type="ECO:0000256" key="9">
    <source>
        <dbReference type="RuleBase" id="RU367153"/>
    </source>
</evidence>
<dbReference type="AlphaFoldDB" id="A0A1I5TPP6"/>
<organism evidence="10 11">
    <name type="scientific">Salibacterium halotolerans</name>
    <dbReference type="NCBI Taxonomy" id="1884432"/>
    <lineage>
        <taxon>Bacteria</taxon>
        <taxon>Bacillati</taxon>
        <taxon>Bacillota</taxon>
        <taxon>Bacilli</taxon>
        <taxon>Bacillales</taxon>
        <taxon>Bacillaceae</taxon>
    </lineage>
</organism>
<dbReference type="STRING" id="1884432.SAMN05518683_11141"/>
<dbReference type="GO" id="GO:0019646">
    <property type="term" value="P:aerobic electron transport chain"/>
    <property type="evidence" value="ECO:0007669"/>
    <property type="project" value="TreeGrafter"/>
</dbReference>
<dbReference type="InterPro" id="IPR050968">
    <property type="entry name" value="Cytochrome_c_oxidase_bac_sub4"/>
</dbReference>
<keyword evidence="4 9" id="KW-1003">Cell membrane</keyword>
<feature type="transmembrane region" description="Helical" evidence="9">
    <location>
        <begin position="39"/>
        <end position="62"/>
    </location>
</feature>
<dbReference type="GO" id="GO:0015990">
    <property type="term" value="P:electron transport coupled proton transport"/>
    <property type="evidence" value="ECO:0007669"/>
    <property type="project" value="TreeGrafter"/>
</dbReference>
<evidence type="ECO:0000256" key="6">
    <source>
        <dbReference type="ARBA" id="ARBA00022989"/>
    </source>
</evidence>
<evidence type="ECO:0000256" key="2">
    <source>
        <dbReference type="ARBA" id="ARBA00004651"/>
    </source>
</evidence>
<comment type="caution">
    <text evidence="9">Lacks conserved residue(s) required for the propagation of feature annotation.</text>
</comment>
<accession>A0A1I5TPP6</accession>
<dbReference type="NCBIfam" id="TIGR02901">
    <property type="entry name" value="QoxD"/>
    <property type="match status" value="1"/>
</dbReference>
<keyword evidence="5 9" id="KW-0812">Transmembrane</keyword>
<dbReference type="EMBL" id="FOXD01000011">
    <property type="protein sequence ID" value="SFP85032.1"/>
    <property type="molecule type" value="Genomic_DNA"/>
</dbReference>
<evidence type="ECO:0000256" key="8">
    <source>
        <dbReference type="ARBA" id="ARBA00023136"/>
    </source>
</evidence>
<dbReference type="Proteomes" id="UP000198892">
    <property type="component" value="Unassembled WGS sequence"/>
</dbReference>
<protein>
    <recommendedName>
        <fullName evidence="9">Quinol oxidase subunit 4</fullName>
        <ecNumber evidence="9">1.10.3.-</ecNumber>
    </recommendedName>
</protein>
<sequence>MSAENEKFPKQHIVGFLGSLVLTLAAAWAVVGSGLPTHWIIISIMVMAVVQAFIQLFMFMHLTEKNGSIQVGNMLHAFFIAAVIIAGSVWTMSFGFSHNHSDNGGGGEEMQMEEQEHNH</sequence>
<comment type="catalytic activity">
    <reaction evidence="1 9">
        <text>2 a quinol + O2 = 2 a quinone + 2 H2O</text>
        <dbReference type="Rhea" id="RHEA:55376"/>
        <dbReference type="ChEBI" id="CHEBI:15377"/>
        <dbReference type="ChEBI" id="CHEBI:15379"/>
        <dbReference type="ChEBI" id="CHEBI:24646"/>
        <dbReference type="ChEBI" id="CHEBI:132124"/>
    </reaction>
</comment>
<comment type="subcellular location">
    <subcellularLocation>
        <location evidence="2 9">Cell membrane</location>
        <topology evidence="2 9">Multi-pass membrane protein</topology>
    </subcellularLocation>
</comment>
<comment type="function">
    <text evidence="9">Catalyzes quinol oxidation with the concomitant reduction of oxygen to water.</text>
</comment>
<dbReference type="InterPro" id="IPR005171">
    <property type="entry name" value="Cyt_c_oxidase_su4_prok"/>
</dbReference>
<gene>
    <name evidence="10" type="ORF">SAMN05518683_11141</name>
</gene>
<evidence type="ECO:0000256" key="4">
    <source>
        <dbReference type="ARBA" id="ARBA00022475"/>
    </source>
</evidence>
<dbReference type="OrthoDB" id="2361460at2"/>
<evidence type="ECO:0000313" key="10">
    <source>
        <dbReference type="EMBL" id="SFP85032.1"/>
    </source>
</evidence>
<dbReference type="PANTHER" id="PTHR36835">
    <property type="entry name" value="CYTOCHROME BO(3) UBIQUINOL OXIDASE SUBUNIT 4"/>
    <property type="match status" value="1"/>
</dbReference>
<keyword evidence="6 9" id="KW-1133">Transmembrane helix</keyword>
<keyword evidence="11" id="KW-1185">Reference proteome</keyword>
<dbReference type="GO" id="GO:0005886">
    <property type="term" value="C:plasma membrane"/>
    <property type="evidence" value="ECO:0007669"/>
    <property type="project" value="UniProtKB-SubCell"/>
</dbReference>
<dbReference type="GO" id="GO:0042773">
    <property type="term" value="P:ATP synthesis coupled electron transport"/>
    <property type="evidence" value="ECO:0007669"/>
    <property type="project" value="UniProtKB-UniRule"/>
</dbReference>
<feature type="transmembrane region" description="Helical" evidence="9">
    <location>
        <begin position="74"/>
        <end position="96"/>
    </location>
</feature>
<evidence type="ECO:0000256" key="3">
    <source>
        <dbReference type="ARBA" id="ARBA00008079"/>
    </source>
</evidence>
<dbReference type="InterPro" id="IPR014250">
    <property type="entry name" value="QoxD"/>
</dbReference>
<comment type="similarity">
    <text evidence="3 9">Belongs to the cytochrome c oxidase bacterial subunit 4 family.</text>
</comment>
<dbReference type="GO" id="GO:0009486">
    <property type="term" value="F:cytochrome bo3 ubiquinol oxidase activity"/>
    <property type="evidence" value="ECO:0007669"/>
    <property type="project" value="TreeGrafter"/>
</dbReference>
<evidence type="ECO:0000313" key="11">
    <source>
        <dbReference type="Proteomes" id="UP000198892"/>
    </source>
</evidence>
<reference evidence="11" key="1">
    <citation type="submission" date="2016-10" db="EMBL/GenBank/DDBJ databases">
        <authorList>
            <person name="Varghese N."/>
            <person name="Submissions S."/>
        </authorList>
    </citation>
    <scope>NUCLEOTIDE SEQUENCE [LARGE SCALE GENOMIC DNA]</scope>
    <source>
        <strain evidence="11">S7</strain>
    </source>
</reference>
<dbReference type="GO" id="GO:0009319">
    <property type="term" value="C:cytochrome o ubiquinol oxidase complex"/>
    <property type="evidence" value="ECO:0007669"/>
    <property type="project" value="TreeGrafter"/>
</dbReference>
<dbReference type="GO" id="GO:0016682">
    <property type="term" value="F:oxidoreductase activity, acting on diphenols and related substances as donors, oxygen as acceptor"/>
    <property type="evidence" value="ECO:0007669"/>
    <property type="project" value="UniProtKB-UniRule"/>
</dbReference>
<dbReference type="RefSeq" id="WP_093337397.1">
    <property type="nucleotide sequence ID" value="NZ_FOXD01000011.1"/>
</dbReference>
<dbReference type="PANTHER" id="PTHR36835:SF1">
    <property type="entry name" value="CYTOCHROME BO(3) UBIQUINOL OXIDASE SUBUNIT 4"/>
    <property type="match status" value="1"/>
</dbReference>
<name>A0A1I5TPP6_9BACI</name>
<proteinExistence type="inferred from homology"/>
<dbReference type="GO" id="GO:0015078">
    <property type="term" value="F:proton transmembrane transporter activity"/>
    <property type="evidence" value="ECO:0007669"/>
    <property type="project" value="TreeGrafter"/>
</dbReference>